<dbReference type="RefSeq" id="WP_089835097.1">
    <property type="nucleotide sequence ID" value="NZ_FNBN01000006.1"/>
</dbReference>
<proteinExistence type="predicted"/>
<dbReference type="AlphaFoldDB" id="A0A1G7WIU6"/>
<name>A0A1G7WIU6_CHIFI</name>
<dbReference type="EMBL" id="FNBN01000006">
    <property type="protein sequence ID" value="SDG71808.1"/>
    <property type="molecule type" value="Genomic_DNA"/>
</dbReference>
<accession>A0A1G7WIU6</accession>
<gene>
    <name evidence="1" type="ORF">SAMN04488121_10610</name>
</gene>
<protein>
    <submittedName>
        <fullName evidence="1">Uncharacterized protein</fullName>
    </submittedName>
</protein>
<evidence type="ECO:0000313" key="1">
    <source>
        <dbReference type="EMBL" id="SDG71808.1"/>
    </source>
</evidence>
<evidence type="ECO:0000313" key="2">
    <source>
        <dbReference type="Proteomes" id="UP000199045"/>
    </source>
</evidence>
<reference evidence="1 2" key="1">
    <citation type="submission" date="2016-10" db="EMBL/GenBank/DDBJ databases">
        <authorList>
            <person name="de Groot N.N."/>
        </authorList>
    </citation>
    <scope>NUCLEOTIDE SEQUENCE [LARGE SCALE GENOMIC DNA]</scope>
    <source>
        <strain evidence="1 2">DSM 527</strain>
    </source>
</reference>
<dbReference type="Proteomes" id="UP000199045">
    <property type="component" value="Unassembled WGS sequence"/>
</dbReference>
<sequence>MKLDVNFNPLLTFQQTENVPAALEHYLSSEKPPLFYTAPQCNVLIQQMQLFERSFWYTVISATEDNLLLRFDLVPGLNKLLIYTIQNDDEMMFLHQDIGIDIGENDYCYLGGGFQSKDLRVLVSKGTYQSLAFPFSAEQDDTESMKSAETFSFVNKFLFALGLLNTETRK</sequence>
<dbReference type="OrthoDB" id="665380at2"/>
<organism evidence="1 2">
    <name type="scientific">Chitinophaga filiformis</name>
    <name type="common">Myxococcus filiformis</name>
    <name type="synonym">Flexibacter filiformis</name>
    <dbReference type="NCBI Taxonomy" id="104663"/>
    <lineage>
        <taxon>Bacteria</taxon>
        <taxon>Pseudomonadati</taxon>
        <taxon>Bacteroidota</taxon>
        <taxon>Chitinophagia</taxon>
        <taxon>Chitinophagales</taxon>
        <taxon>Chitinophagaceae</taxon>
        <taxon>Chitinophaga</taxon>
    </lineage>
</organism>